<feature type="compositionally biased region" description="Polar residues" evidence="1">
    <location>
        <begin position="294"/>
        <end position="304"/>
    </location>
</feature>
<feature type="domain" description="Orotidine 5'-phosphate decarboxylase" evidence="2">
    <location>
        <begin position="101"/>
        <end position="154"/>
    </location>
</feature>
<dbReference type="Pfam" id="PF00215">
    <property type="entry name" value="OMPdecase"/>
    <property type="match status" value="1"/>
</dbReference>
<feature type="compositionally biased region" description="Low complexity" evidence="1">
    <location>
        <begin position="253"/>
        <end position="266"/>
    </location>
</feature>
<evidence type="ECO:0000259" key="2">
    <source>
        <dbReference type="Pfam" id="PF00215"/>
    </source>
</evidence>
<dbReference type="OrthoDB" id="10262284at2759"/>
<comment type="caution">
    <text evidence="3">The sequence shown here is derived from an EMBL/GenBank/DDBJ whole genome shotgun (WGS) entry which is preliminary data.</text>
</comment>
<dbReference type="InterPro" id="IPR001754">
    <property type="entry name" value="OMPdeCOase_dom"/>
</dbReference>
<reference evidence="3" key="1">
    <citation type="submission" date="2021-04" db="EMBL/GenBank/DDBJ databases">
        <authorList>
            <person name="Tunstrom K."/>
        </authorList>
    </citation>
    <scope>NUCLEOTIDE SEQUENCE</scope>
</reference>
<keyword evidence="4" id="KW-1185">Reference proteome</keyword>
<organism evidence="3 4">
    <name type="scientific">Parnassius apollo</name>
    <name type="common">Apollo butterfly</name>
    <name type="synonym">Papilio apollo</name>
    <dbReference type="NCBI Taxonomy" id="110799"/>
    <lineage>
        <taxon>Eukaryota</taxon>
        <taxon>Metazoa</taxon>
        <taxon>Ecdysozoa</taxon>
        <taxon>Arthropoda</taxon>
        <taxon>Hexapoda</taxon>
        <taxon>Insecta</taxon>
        <taxon>Pterygota</taxon>
        <taxon>Neoptera</taxon>
        <taxon>Endopterygota</taxon>
        <taxon>Lepidoptera</taxon>
        <taxon>Glossata</taxon>
        <taxon>Ditrysia</taxon>
        <taxon>Papilionoidea</taxon>
        <taxon>Papilionidae</taxon>
        <taxon>Parnassiinae</taxon>
        <taxon>Parnassini</taxon>
        <taxon>Parnassius</taxon>
        <taxon>Parnassius</taxon>
    </lineage>
</organism>
<accession>A0A8S3Y920</accession>
<evidence type="ECO:0000313" key="4">
    <source>
        <dbReference type="Proteomes" id="UP000691718"/>
    </source>
</evidence>
<feature type="compositionally biased region" description="Polar residues" evidence="1">
    <location>
        <begin position="172"/>
        <end position="182"/>
    </location>
</feature>
<feature type="compositionally biased region" description="Polar residues" evidence="1">
    <location>
        <begin position="52"/>
        <end position="62"/>
    </location>
</feature>
<feature type="compositionally biased region" description="Acidic residues" evidence="1">
    <location>
        <begin position="468"/>
        <end position="479"/>
    </location>
</feature>
<dbReference type="GO" id="GO:0004590">
    <property type="term" value="F:orotidine-5'-phosphate decarboxylase activity"/>
    <property type="evidence" value="ECO:0007669"/>
    <property type="project" value="InterPro"/>
</dbReference>
<feature type="region of interest" description="Disordered" evidence="1">
    <location>
        <begin position="172"/>
        <end position="485"/>
    </location>
</feature>
<gene>
    <name evidence="3" type="ORF">PAPOLLO_LOCUS27118</name>
</gene>
<dbReference type="AlphaFoldDB" id="A0A8S3Y920"/>
<evidence type="ECO:0000256" key="1">
    <source>
        <dbReference type="SAM" id="MobiDB-lite"/>
    </source>
</evidence>
<dbReference type="Proteomes" id="UP000691718">
    <property type="component" value="Unassembled WGS sequence"/>
</dbReference>
<feature type="region of interest" description="Disordered" evidence="1">
    <location>
        <begin position="42"/>
        <end position="113"/>
    </location>
</feature>
<sequence>MLCKLKESIKRSKVINNDDKTVILQEIPVMKSVLEEVVQDLRGKTSGKDSGYASSPGETSVPLNAGDPGYESEEDSGYNSRSSTPIKLPNSLLTESYERSQSEEAQEVRRECGEDLKIITPGIRIDPGHDDQKRTATPREAINLGADYIVIGRPEFHGLSWKLLFGGKANATQQNTSQQEKSSGNERQDPAQAQSKCTTTPKTLDEVNLDQPIPTVPKTPGGDNSVNQPTPLPLDNISNKPFEAPTLEQPKPNTTGNNVTQQVVNNDSNREATAEVKQASSSTTDGLTELPGVNSIQELSTPNNEPVKIDTPDQPTLSAVPGKSQEPVVNPPKTEEKGKPNDAASNEEVQSEVSNKDVDSKVGLGSEVSDNEGFEDAIKQSKSLEVQEDEVANDMQNHGHSQNSNGMAGPLAKPDQESSDEPNQSSFDNKSVKDDDKEANNPQPEISANGSAPTDSSSFDIVSSQETTPDELQEPDEDKELTRQL</sequence>
<feature type="compositionally biased region" description="Basic and acidic residues" evidence="1">
    <location>
        <begin position="430"/>
        <end position="439"/>
    </location>
</feature>
<feature type="compositionally biased region" description="Polar residues" evidence="1">
    <location>
        <begin position="343"/>
        <end position="353"/>
    </location>
</feature>
<feature type="compositionally biased region" description="Basic and acidic residues" evidence="1">
    <location>
        <begin position="96"/>
        <end position="113"/>
    </location>
</feature>
<protein>
    <submittedName>
        <fullName evidence="3">(apollo) hypothetical protein</fullName>
    </submittedName>
</protein>
<feature type="compositionally biased region" description="Polar residues" evidence="1">
    <location>
        <begin position="440"/>
        <end position="467"/>
    </location>
</feature>
<dbReference type="GO" id="GO:0006207">
    <property type="term" value="P:'de novo' pyrimidine nucleobase biosynthetic process"/>
    <property type="evidence" value="ECO:0007669"/>
    <property type="project" value="InterPro"/>
</dbReference>
<feature type="compositionally biased region" description="Polar residues" evidence="1">
    <location>
        <begin position="191"/>
        <end position="202"/>
    </location>
</feature>
<evidence type="ECO:0000313" key="3">
    <source>
        <dbReference type="EMBL" id="CAG5057314.1"/>
    </source>
</evidence>
<proteinExistence type="predicted"/>
<dbReference type="EMBL" id="CAJQZP010001624">
    <property type="protein sequence ID" value="CAG5057314.1"/>
    <property type="molecule type" value="Genomic_DNA"/>
</dbReference>
<feature type="compositionally biased region" description="Polar residues" evidence="1">
    <location>
        <begin position="394"/>
        <end position="406"/>
    </location>
</feature>
<name>A0A8S3Y920_PARAO</name>